<dbReference type="InterPro" id="IPR029068">
    <property type="entry name" value="Glyas_Bleomycin-R_OHBP_Dase"/>
</dbReference>
<sequence length="51" mass="5903">MQVNNLAGYHAKLLGKQFKYARPGIETTPWKTREVSIQDPAGNRIHFYENL</sequence>
<organism evidence="2 3">
    <name type="scientific">Paenibacillus hodogayensis</name>
    <dbReference type="NCBI Taxonomy" id="279208"/>
    <lineage>
        <taxon>Bacteria</taxon>
        <taxon>Bacillati</taxon>
        <taxon>Bacillota</taxon>
        <taxon>Bacilli</taxon>
        <taxon>Bacillales</taxon>
        <taxon>Paenibacillaceae</taxon>
        <taxon>Paenibacillus</taxon>
    </lineage>
</organism>
<name>A0ABV5VW47_9BACL</name>
<keyword evidence="3" id="KW-1185">Reference proteome</keyword>
<dbReference type="Pfam" id="PF19581">
    <property type="entry name" value="Glyoxalase_7"/>
    <property type="match status" value="1"/>
</dbReference>
<keyword evidence="1" id="KW-0046">Antibiotic resistance</keyword>
<comment type="caution">
    <text evidence="2">The sequence shown here is derived from an EMBL/GenBank/DDBJ whole genome shotgun (WGS) entry which is preliminary data.</text>
</comment>
<dbReference type="Gene3D" id="3.10.180.10">
    <property type="entry name" value="2,3-Dihydroxybiphenyl 1,2-Dioxygenase, domain 1"/>
    <property type="match status" value="1"/>
</dbReference>
<proteinExistence type="predicted"/>
<evidence type="ECO:0000313" key="2">
    <source>
        <dbReference type="EMBL" id="MFB9752226.1"/>
    </source>
</evidence>
<dbReference type="EMBL" id="JBHMAG010000009">
    <property type="protein sequence ID" value="MFB9752226.1"/>
    <property type="molecule type" value="Genomic_DNA"/>
</dbReference>
<dbReference type="InterPro" id="IPR000335">
    <property type="entry name" value="Bleomycin-R"/>
</dbReference>
<dbReference type="SUPFAM" id="SSF54593">
    <property type="entry name" value="Glyoxalase/Bleomycin resistance protein/Dihydroxybiphenyl dioxygenase"/>
    <property type="match status" value="1"/>
</dbReference>
<dbReference type="Proteomes" id="UP001589619">
    <property type="component" value="Unassembled WGS sequence"/>
</dbReference>
<reference evidence="2 3" key="1">
    <citation type="submission" date="2024-09" db="EMBL/GenBank/DDBJ databases">
        <authorList>
            <person name="Sun Q."/>
            <person name="Mori K."/>
        </authorList>
    </citation>
    <scope>NUCLEOTIDE SEQUENCE [LARGE SCALE GENOMIC DNA]</scope>
    <source>
        <strain evidence="2 3">JCM 12520</strain>
    </source>
</reference>
<protein>
    <submittedName>
        <fullName evidence="2">Glyoxalase superfamily protein</fullName>
    </submittedName>
</protein>
<evidence type="ECO:0000313" key="3">
    <source>
        <dbReference type="Proteomes" id="UP001589619"/>
    </source>
</evidence>
<accession>A0ABV5VW47</accession>
<evidence type="ECO:0000256" key="1">
    <source>
        <dbReference type="ARBA" id="ARBA00023251"/>
    </source>
</evidence>
<gene>
    <name evidence="2" type="ORF">ACFFNY_11725</name>
</gene>
<dbReference type="RefSeq" id="WP_344911078.1">
    <property type="nucleotide sequence ID" value="NZ_BAAAYO010000010.1"/>
</dbReference>